<evidence type="ECO:0000313" key="2">
    <source>
        <dbReference type="Proteomes" id="UP000616151"/>
    </source>
</evidence>
<reference evidence="1" key="1">
    <citation type="submission" date="2021-01" db="EMBL/GenBank/DDBJ databases">
        <authorList>
            <person name="Sun Q."/>
        </authorList>
    </citation>
    <scope>NUCLEOTIDE SEQUENCE</scope>
    <source>
        <strain evidence="1">YIM B02566</strain>
    </source>
</reference>
<organism evidence="1 2">
    <name type="scientific">Taklimakanibacter albus</name>
    <dbReference type="NCBI Taxonomy" id="2800327"/>
    <lineage>
        <taxon>Bacteria</taxon>
        <taxon>Pseudomonadati</taxon>
        <taxon>Pseudomonadota</taxon>
        <taxon>Alphaproteobacteria</taxon>
        <taxon>Hyphomicrobiales</taxon>
        <taxon>Aestuariivirgaceae</taxon>
        <taxon>Taklimakanibacter</taxon>
    </lineage>
</organism>
<accession>A0ACC5R958</accession>
<dbReference type="Proteomes" id="UP000616151">
    <property type="component" value="Unassembled WGS sequence"/>
</dbReference>
<dbReference type="EMBL" id="JAENHL010000007">
    <property type="protein sequence ID" value="MBK1869194.1"/>
    <property type="molecule type" value="Genomic_DNA"/>
</dbReference>
<gene>
    <name evidence="1" type="ORF">JHL16_22735</name>
</gene>
<proteinExistence type="predicted"/>
<keyword evidence="2" id="KW-1185">Reference proteome</keyword>
<protein>
    <submittedName>
        <fullName evidence="1">Uncharacterized protein</fullName>
    </submittedName>
</protein>
<name>A0ACC5R958_9HYPH</name>
<evidence type="ECO:0000313" key="1">
    <source>
        <dbReference type="EMBL" id="MBK1869194.1"/>
    </source>
</evidence>
<sequence length="67" mass="7635">MKKFAQLPADSDFVVVLLTPQLLRALDRYIDEETDGKPRPAALRAAFEDWCVAMGYISPHETDRQLN</sequence>
<comment type="caution">
    <text evidence="1">The sequence shown here is derived from an EMBL/GenBank/DDBJ whole genome shotgun (WGS) entry which is preliminary data.</text>
</comment>